<dbReference type="EC" id="2.7.13.3" evidence="2"/>
<feature type="transmembrane region" description="Helical" evidence="6">
    <location>
        <begin position="82"/>
        <end position="99"/>
    </location>
</feature>
<dbReference type="Gene3D" id="3.30.565.10">
    <property type="entry name" value="Histidine kinase-like ATPase, C-terminal domain"/>
    <property type="match status" value="1"/>
</dbReference>
<feature type="domain" description="Histidine kinase" evidence="7">
    <location>
        <begin position="206"/>
        <end position="419"/>
    </location>
</feature>
<gene>
    <name evidence="8" type="ORF">A2Z23_00030</name>
</gene>
<proteinExistence type="predicted"/>
<accession>A0A1F5G3S2</accession>
<dbReference type="PROSITE" id="PS50109">
    <property type="entry name" value="HIS_KIN"/>
    <property type="match status" value="1"/>
</dbReference>
<name>A0A1F5G3S2_9BACT</name>
<protein>
    <recommendedName>
        <fullName evidence="2">histidine kinase</fullName>
        <ecNumber evidence="2">2.7.13.3</ecNumber>
    </recommendedName>
</protein>
<dbReference type="InterPro" id="IPR005467">
    <property type="entry name" value="His_kinase_dom"/>
</dbReference>
<evidence type="ECO:0000256" key="1">
    <source>
        <dbReference type="ARBA" id="ARBA00000085"/>
    </source>
</evidence>
<dbReference type="EMBL" id="MFAV01000018">
    <property type="protein sequence ID" value="OGD86498.1"/>
    <property type="molecule type" value="Genomic_DNA"/>
</dbReference>
<dbReference type="PANTHER" id="PTHR43547:SF2">
    <property type="entry name" value="HYBRID SIGNAL TRANSDUCTION HISTIDINE KINASE C"/>
    <property type="match status" value="1"/>
</dbReference>
<keyword evidence="5" id="KW-0418">Kinase</keyword>
<dbReference type="Pfam" id="PF02518">
    <property type="entry name" value="HATPase_c"/>
    <property type="match status" value="1"/>
</dbReference>
<evidence type="ECO:0000313" key="8">
    <source>
        <dbReference type="EMBL" id="OGD86498.1"/>
    </source>
</evidence>
<dbReference type="CDD" id="cd00075">
    <property type="entry name" value="HATPase"/>
    <property type="match status" value="1"/>
</dbReference>
<dbReference type="PANTHER" id="PTHR43547">
    <property type="entry name" value="TWO-COMPONENT HISTIDINE KINASE"/>
    <property type="match status" value="1"/>
</dbReference>
<keyword evidence="6" id="KW-1133">Transmembrane helix</keyword>
<dbReference type="FunFam" id="3.30.565.10:FF:000006">
    <property type="entry name" value="Sensor histidine kinase WalK"/>
    <property type="match status" value="1"/>
</dbReference>
<feature type="transmembrane region" description="Helical" evidence="6">
    <location>
        <begin position="51"/>
        <end position="70"/>
    </location>
</feature>
<keyword evidence="6" id="KW-0812">Transmembrane</keyword>
<dbReference type="SUPFAM" id="SSF55874">
    <property type="entry name" value="ATPase domain of HSP90 chaperone/DNA topoisomerase II/histidine kinase"/>
    <property type="match status" value="1"/>
</dbReference>
<dbReference type="Proteomes" id="UP000176628">
    <property type="component" value="Unassembled WGS sequence"/>
</dbReference>
<dbReference type="AlphaFoldDB" id="A0A1F5G3S2"/>
<dbReference type="GO" id="GO:0000155">
    <property type="term" value="F:phosphorelay sensor kinase activity"/>
    <property type="evidence" value="ECO:0007669"/>
    <property type="project" value="InterPro"/>
</dbReference>
<keyword evidence="4" id="KW-0808">Transferase</keyword>
<evidence type="ECO:0000256" key="2">
    <source>
        <dbReference type="ARBA" id="ARBA00012438"/>
    </source>
</evidence>
<organism evidence="8 9">
    <name type="scientific">Candidatus Curtissbacteria bacterium RBG_16_39_7</name>
    <dbReference type="NCBI Taxonomy" id="1797707"/>
    <lineage>
        <taxon>Bacteria</taxon>
        <taxon>Candidatus Curtissiibacteriota</taxon>
    </lineage>
</organism>
<reference evidence="8 9" key="1">
    <citation type="journal article" date="2016" name="Nat. Commun.">
        <title>Thousands of microbial genomes shed light on interconnected biogeochemical processes in an aquifer system.</title>
        <authorList>
            <person name="Anantharaman K."/>
            <person name="Brown C.T."/>
            <person name="Hug L.A."/>
            <person name="Sharon I."/>
            <person name="Castelle C.J."/>
            <person name="Probst A.J."/>
            <person name="Thomas B.C."/>
            <person name="Singh A."/>
            <person name="Wilkins M.J."/>
            <person name="Karaoz U."/>
            <person name="Brodie E.L."/>
            <person name="Williams K.H."/>
            <person name="Hubbard S.S."/>
            <person name="Banfield J.F."/>
        </authorList>
    </citation>
    <scope>NUCLEOTIDE SEQUENCE [LARGE SCALE GENOMIC DNA]</scope>
</reference>
<evidence type="ECO:0000256" key="4">
    <source>
        <dbReference type="ARBA" id="ARBA00022679"/>
    </source>
</evidence>
<evidence type="ECO:0000256" key="3">
    <source>
        <dbReference type="ARBA" id="ARBA00022553"/>
    </source>
</evidence>
<feature type="transmembrane region" description="Helical" evidence="6">
    <location>
        <begin position="150"/>
        <end position="170"/>
    </location>
</feature>
<evidence type="ECO:0000259" key="7">
    <source>
        <dbReference type="PROSITE" id="PS50109"/>
    </source>
</evidence>
<feature type="transmembrane region" description="Helical" evidence="6">
    <location>
        <begin position="105"/>
        <end position="138"/>
    </location>
</feature>
<evidence type="ECO:0000313" key="9">
    <source>
        <dbReference type="Proteomes" id="UP000176628"/>
    </source>
</evidence>
<dbReference type="SUPFAM" id="SSF47384">
    <property type="entry name" value="Homodimeric domain of signal transducing histidine kinase"/>
    <property type="match status" value="1"/>
</dbReference>
<feature type="transmembrane region" description="Helical" evidence="6">
    <location>
        <begin position="28"/>
        <end position="45"/>
    </location>
</feature>
<evidence type="ECO:0000256" key="5">
    <source>
        <dbReference type="ARBA" id="ARBA00022777"/>
    </source>
</evidence>
<dbReference type="InterPro" id="IPR036097">
    <property type="entry name" value="HisK_dim/P_sf"/>
</dbReference>
<sequence length="420" mass="47344">MGLLGFFGQESLAEKEAAIRIEKAQRNFFWLGIGFVLILLKLPLIPGISLGFVYLLVLIFVAFTLFWYYLLPKKFSGRLKNMVFIALSITFISLFVHWTGGVKSFALFLYVLVALTTAVSMSFLVLLLFMGLVAVNIFLQAFLTFGTPNFVTNLSIASFHTWGILMIALYGRLISSQLTLAKIEEKKAEIERAEEIDHLQDEFIFFVSHKLKLPISTLSDYLVKMSNLTSTKKIKDISEQLWQASLKLSRLVDLFLDVARIESGHLMFAIQKLDLPDCIKTVIENFEPLARTRHIKILYQGPDKLSTNADPDRICEILTNLIDNAIKLSREGSEVNLKVERSDGRVITSVIDHAGGISLESQKHIFEKYYRAKEGGKVPGTGLGLYISKKLVEKQNGKIWFETHSGEGTTFSFSLPLAKK</sequence>
<dbReference type="InterPro" id="IPR004358">
    <property type="entry name" value="Sig_transdc_His_kin-like_C"/>
</dbReference>
<dbReference type="SMART" id="SM00387">
    <property type="entry name" value="HATPase_c"/>
    <property type="match status" value="1"/>
</dbReference>
<dbReference type="PRINTS" id="PR00344">
    <property type="entry name" value="BCTRLSENSOR"/>
</dbReference>
<evidence type="ECO:0000256" key="6">
    <source>
        <dbReference type="SAM" id="Phobius"/>
    </source>
</evidence>
<dbReference type="InterPro" id="IPR003594">
    <property type="entry name" value="HATPase_dom"/>
</dbReference>
<comment type="catalytic activity">
    <reaction evidence="1">
        <text>ATP + protein L-histidine = ADP + protein N-phospho-L-histidine.</text>
        <dbReference type="EC" id="2.7.13.3"/>
    </reaction>
</comment>
<keyword evidence="6" id="KW-0472">Membrane</keyword>
<dbReference type="InterPro" id="IPR036890">
    <property type="entry name" value="HATPase_C_sf"/>
</dbReference>
<keyword evidence="3" id="KW-0597">Phosphoprotein</keyword>
<dbReference type="Gene3D" id="1.10.287.130">
    <property type="match status" value="1"/>
</dbReference>
<comment type="caution">
    <text evidence="8">The sequence shown here is derived from an EMBL/GenBank/DDBJ whole genome shotgun (WGS) entry which is preliminary data.</text>
</comment>